<dbReference type="Proteomes" id="UP000623467">
    <property type="component" value="Unassembled WGS sequence"/>
</dbReference>
<dbReference type="EMBL" id="JACAZH010000033">
    <property type="protein sequence ID" value="KAF7337694.1"/>
    <property type="molecule type" value="Genomic_DNA"/>
</dbReference>
<keyword evidence="3" id="KW-1185">Reference proteome</keyword>
<dbReference type="AlphaFoldDB" id="A0A8H6XBI2"/>
<sequence>MLTLPPELRNLRNRDTVESEPGCDSQAEPQSGCPPRAFLIVTISRQEIAQRFLRLVDSKPPGFFATVVKTLLLFDPASLTPSPFPGARVLSICGRVLSLAWWSGEMTPLALSSASQFPLRRLSTHIENLANIIALPAPLSWLSAITHLTLILGVFRGSRAPELKILEHLPCLTHVALLVFKADPSHADIVCDSCPNLQVLVMTTVGHSVHLALANQFRDSRVIVVVPFPFNPPEDWEAAHFGLPDMWTRAQSVLEERTRSATLREE</sequence>
<evidence type="ECO:0000313" key="2">
    <source>
        <dbReference type="EMBL" id="KAF7337694.1"/>
    </source>
</evidence>
<proteinExistence type="predicted"/>
<comment type="caution">
    <text evidence="2">The sequence shown here is derived from an EMBL/GenBank/DDBJ whole genome shotgun (WGS) entry which is preliminary data.</text>
</comment>
<evidence type="ECO:0000313" key="3">
    <source>
        <dbReference type="Proteomes" id="UP000623467"/>
    </source>
</evidence>
<gene>
    <name evidence="2" type="ORF">MSAN_02242900</name>
</gene>
<reference evidence="2" key="1">
    <citation type="submission" date="2020-05" db="EMBL/GenBank/DDBJ databases">
        <title>Mycena genomes resolve the evolution of fungal bioluminescence.</title>
        <authorList>
            <person name="Tsai I.J."/>
        </authorList>
    </citation>
    <scope>NUCLEOTIDE SEQUENCE</scope>
    <source>
        <strain evidence="2">160909Yilan</strain>
    </source>
</reference>
<name>A0A8H6XBI2_9AGAR</name>
<accession>A0A8H6XBI2</accession>
<organism evidence="2 3">
    <name type="scientific">Mycena sanguinolenta</name>
    <dbReference type="NCBI Taxonomy" id="230812"/>
    <lineage>
        <taxon>Eukaryota</taxon>
        <taxon>Fungi</taxon>
        <taxon>Dikarya</taxon>
        <taxon>Basidiomycota</taxon>
        <taxon>Agaricomycotina</taxon>
        <taxon>Agaricomycetes</taxon>
        <taxon>Agaricomycetidae</taxon>
        <taxon>Agaricales</taxon>
        <taxon>Marasmiineae</taxon>
        <taxon>Mycenaceae</taxon>
        <taxon>Mycena</taxon>
    </lineage>
</organism>
<evidence type="ECO:0000256" key="1">
    <source>
        <dbReference type="SAM" id="MobiDB-lite"/>
    </source>
</evidence>
<protein>
    <submittedName>
        <fullName evidence="2">Uncharacterized protein</fullName>
    </submittedName>
</protein>
<feature type="region of interest" description="Disordered" evidence="1">
    <location>
        <begin position="1"/>
        <end position="31"/>
    </location>
</feature>
<dbReference type="OrthoDB" id="3145912at2759"/>